<evidence type="ECO:0000313" key="2">
    <source>
        <dbReference type="Proteomes" id="UP001380953"/>
    </source>
</evidence>
<name>A0ACC6PC52_9BACL</name>
<evidence type="ECO:0000313" key="1">
    <source>
        <dbReference type="EMBL" id="MEJ8304495.1"/>
    </source>
</evidence>
<protein>
    <submittedName>
        <fullName evidence="1">Uncharacterized protein</fullName>
    </submittedName>
</protein>
<comment type="caution">
    <text evidence="1">The sequence shown here is derived from an EMBL/GenBank/DDBJ whole genome shotgun (WGS) entry which is preliminary data.</text>
</comment>
<keyword evidence="2" id="KW-1185">Reference proteome</keyword>
<sequence length="639" mass="71698">MYGHTFAQALTRLGGDELRVFYVLCCDTAVQELLVSKIRDWIKREPERFARKLEEKAVAYRDWSDDDLRLGILLELAKRAKLVGMPLTTAAELEEFAGGIVEHIEIGVAEEDRNYQTYREDHPETSELEALIDYQIVQLMQALGRLLDAAPQQDWEIYMRRVESLLPDLPELWEAPPEDHSDTELDTPPQGIAESPEAASREHSPHNDPFLSGQIDHRTAAREVGEEDFGRIAEPGWENASPPHSESASLLDLDPDAPIGSVRLEKGSTERREDTFDGPVEPGLDAASGPASASERLHADGAAEPTEPAAPVEPPRPNGAKILLAALEQQQGFGYYEAAMTLLASAKGLLGLGETSELYGRRIDFLTVSASPAFLQVIPGGAKGAPLSAYRNLNPQRRRLPLLLTQLFLPELVSEDELEADYEPLLALWRSHANEYGTLRAELEEENNRIDYYTRESASCAEQLEAAQTERNGSEQRITEIRSSLVDKLRVSSMQLPHISASFDQLLEEYAENRRRMSDTESSRQERGQGFTGLVKYTLNYAASSVTLIDLRRKQDRILERMADEALHSDGEWGQGERYVVAAERERIGFLDTEISRLTKLQAEYREELRRSEQACKGLEQDKKKLEKKVYGLADLEQA</sequence>
<gene>
    <name evidence="1" type="ORF">WKI47_11375</name>
</gene>
<proteinExistence type="predicted"/>
<accession>A0ACC6PC52</accession>
<dbReference type="EMBL" id="JBBKAR010000033">
    <property type="protein sequence ID" value="MEJ8304495.1"/>
    <property type="molecule type" value="Genomic_DNA"/>
</dbReference>
<dbReference type="Proteomes" id="UP001380953">
    <property type="component" value="Unassembled WGS sequence"/>
</dbReference>
<reference evidence="1" key="1">
    <citation type="submission" date="2024-03" db="EMBL/GenBank/DDBJ databases">
        <title>Whole genome sequecning of epiphytes from Marcgravia umbellata leaves.</title>
        <authorList>
            <person name="Kumar G."/>
            <person name="Savka M.A."/>
        </authorList>
    </citation>
    <scope>NUCLEOTIDE SEQUENCE</scope>
    <source>
        <strain evidence="1">RIT_BL5</strain>
    </source>
</reference>
<organism evidence="1 2">
    <name type="scientific">Saccharibacillus sacchari</name>
    <dbReference type="NCBI Taxonomy" id="456493"/>
    <lineage>
        <taxon>Bacteria</taxon>
        <taxon>Bacillati</taxon>
        <taxon>Bacillota</taxon>
        <taxon>Bacilli</taxon>
        <taxon>Bacillales</taxon>
        <taxon>Paenibacillaceae</taxon>
        <taxon>Saccharibacillus</taxon>
    </lineage>
</organism>